<dbReference type="SUPFAM" id="SSF46785">
    <property type="entry name" value="Winged helix' DNA-binding domain"/>
    <property type="match status" value="1"/>
</dbReference>
<evidence type="ECO:0000313" key="2">
    <source>
        <dbReference type="EMBL" id="MEJ1089873.1"/>
    </source>
</evidence>
<accession>A0ABU8LFB8</accession>
<keyword evidence="3" id="KW-1185">Reference proteome</keyword>
<reference evidence="2 3" key="1">
    <citation type="submission" date="2024-02" db="EMBL/GenBank/DDBJ databases">
        <authorList>
            <person name="Saticioglu I.B."/>
        </authorList>
    </citation>
    <scope>NUCLEOTIDE SEQUENCE [LARGE SCALE GENOMIC DNA]</scope>
    <source>
        <strain evidence="2 3">Mu-80</strain>
    </source>
</reference>
<dbReference type="PANTHER" id="PTHR18964">
    <property type="entry name" value="ROK (REPRESSOR, ORF, KINASE) FAMILY"/>
    <property type="match status" value="1"/>
</dbReference>
<dbReference type="PANTHER" id="PTHR18964:SF149">
    <property type="entry name" value="BIFUNCTIONAL UDP-N-ACETYLGLUCOSAMINE 2-EPIMERASE_N-ACETYLMANNOSAMINE KINASE"/>
    <property type="match status" value="1"/>
</dbReference>
<proteinExistence type="inferred from homology"/>
<comment type="caution">
    <text evidence="2">The sequence shown here is derived from an EMBL/GenBank/DDBJ whole genome shotgun (WGS) entry which is preliminary data.</text>
</comment>
<sequence>MARPPARAQITARAANARAILDVLALRGPRTRAELIRDTELPRTSVSNALRQLDSRAVTVADRETRGSATARVALNPRLGFAAAVHIEHHDAHVALVDAGGVVRAEAHAPLSVAYDRVDVVSALIEECTAGVAPVHTAVVGMPGIVTRDGAIRDDTGPDGGVFRAALAERLGCPVRLENDVNLAALAELGGPLGADHTSFALLQLDSGLGAGLVLDGVLHRGASGVAGEVQYVPQTPLPLGAPVVGDVVTSDLARDAGLDPDLSLLAHLEEAGRGDEAAHGVVREIARRITVVAGTLTLVIDPGVFVLGGLAAHPVMVAAILEAAQMYENLLVLRFEPSAFGREASLVGAAAEAAAELRAGLASGTTPHERRP</sequence>
<protein>
    <submittedName>
        <fullName evidence="2">ROK family protein</fullName>
    </submittedName>
</protein>
<comment type="similarity">
    <text evidence="1">Belongs to the ROK (NagC/XylR) family.</text>
</comment>
<dbReference type="InterPro" id="IPR036388">
    <property type="entry name" value="WH-like_DNA-bd_sf"/>
</dbReference>
<dbReference type="Pfam" id="PF00480">
    <property type="entry name" value="ROK"/>
    <property type="match status" value="1"/>
</dbReference>
<dbReference type="InterPro" id="IPR000600">
    <property type="entry name" value="ROK"/>
</dbReference>
<name>A0ABU8LFB8_9MICO</name>
<organism evidence="2 3">
    <name type="scientific">Microbacterium bandirmense</name>
    <dbReference type="NCBI Taxonomy" id="3122050"/>
    <lineage>
        <taxon>Bacteria</taxon>
        <taxon>Bacillati</taxon>
        <taxon>Actinomycetota</taxon>
        <taxon>Actinomycetes</taxon>
        <taxon>Micrococcales</taxon>
        <taxon>Microbacteriaceae</taxon>
        <taxon>Microbacterium</taxon>
    </lineage>
</organism>
<dbReference type="RefSeq" id="WP_337333516.1">
    <property type="nucleotide sequence ID" value="NZ_JBBDGM010000019.1"/>
</dbReference>
<dbReference type="SUPFAM" id="SSF53067">
    <property type="entry name" value="Actin-like ATPase domain"/>
    <property type="match status" value="1"/>
</dbReference>
<dbReference type="EMBL" id="JBBDGM010000019">
    <property type="protein sequence ID" value="MEJ1089873.1"/>
    <property type="molecule type" value="Genomic_DNA"/>
</dbReference>
<gene>
    <name evidence="2" type="ORF">WDU99_16270</name>
</gene>
<dbReference type="Gene3D" id="1.10.10.10">
    <property type="entry name" value="Winged helix-like DNA-binding domain superfamily/Winged helix DNA-binding domain"/>
    <property type="match status" value="1"/>
</dbReference>
<evidence type="ECO:0000256" key="1">
    <source>
        <dbReference type="ARBA" id="ARBA00006479"/>
    </source>
</evidence>
<dbReference type="InterPro" id="IPR036390">
    <property type="entry name" value="WH_DNA-bd_sf"/>
</dbReference>
<evidence type="ECO:0000313" key="3">
    <source>
        <dbReference type="Proteomes" id="UP001371224"/>
    </source>
</evidence>
<dbReference type="Proteomes" id="UP001371224">
    <property type="component" value="Unassembled WGS sequence"/>
</dbReference>
<dbReference type="Gene3D" id="3.30.420.40">
    <property type="match status" value="2"/>
</dbReference>
<dbReference type="InterPro" id="IPR043129">
    <property type="entry name" value="ATPase_NBD"/>
</dbReference>
<dbReference type="CDD" id="cd23763">
    <property type="entry name" value="ASKHA_ATPase_ROK"/>
    <property type="match status" value="1"/>
</dbReference>